<evidence type="ECO:0000256" key="13">
    <source>
        <dbReference type="ARBA" id="ARBA00030567"/>
    </source>
</evidence>
<dbReference type="RefSeq" id="XP_008082799.1">
    <property type="nucleotide sequence ID" value="XM_008084608.1"/>
</dbReference>
<keyword evidence="9" id="KW-0378">Hydrolase</keyword>
<gene>
    <name evidence="18" type="ORF">GLAREA_12845</name>
</gene>
<evidence type="ECO:0000256" key="4">
    <source>
        <dbReference type="ARBA" id="ARBA00012062"/>
    </source>
</evidence>
<keyword evidence="7" id="KW-0645">Protease</keyword>
<dbReference type="InterPro" id="IPR002471">
    <property type="entry name" value="Pept_S9_AS"/>
</dbReference>
<proteinExistence type="inferred from homology"/>
<protein>
    <recommendedName>
        <fullName evidence="4">dipeptidyl-peptidase IV</fullName>
        <ecNumber evidence="4">3.4.14.5</ecNumber>
    </recommendedName>
    <alternativeName>
        <fullName evidence="13">Dipeptidyl peptidase IV</fullName>
    </alternativeName>
</protein>
<evidence type="ECO:0000259" key="17">
    <source>
        <dbReference type="Pfam" id="PF00930"/>
    </source>
</evidence>
<dbReference type="STRING" id="1116229.S3CUN5"/>
<evidence type="ECO:0000256" key="11">
    <source>
        <dbReference type="ARBA" id="ARBA00023026"/>
    </source>
</evidence>
<evidence type="ECO:0000256" key="5">
    <source>
        <dbReference type="ARBA" id="ARBA00022438"/>
    </source>
</evidence>
<evidence type="ECO:0000256" key="2">
    <source>
        <dbReference type="ARBA" id="ARBA00004613"/>
    </source>
</evidence>
<keyword evidence="6" id="KW-0964">Secreted</keyword>
<dbReference type="Pfam" id="PF00930">
    <property type="entry name" value="DPPIV_N"/>
    <property type="match status" value="1"/>
</dbReference>
<dbReference type="InterPro" id="IPR002469">
    <property type="entry name" value="Peptidase_S9B_N"/>
</dbReference>
<evidence type="ECO:0000256" key="1">
    <source>
        <dbReference type="ARBA" id="ARBA00001257"/>
    </source>
</evidence>
<dbReference type="HOGENOM" id="CLU_006105_0_2_1"/>
<feature type="domain" description="Dipeptidylpeptidase IV N-terminal" evidence="17">
    <location>
        <begin position="103"/>
        <end position="456"/>
    </location>
</feature>
<dbReference type="MEROPS" id="S09.008"/>
<name>S3CUN5_GLAL2</name>
<dbReference type="Proteomes" id="UP000016922">
    <property type="component" value="Unassembled WGS sequence"/>
</dbReference>
<keyword evidence="11" id="KW-0843">Virulence</keyword>
<evidence type="ECO:0000256" key="15">
    <source>
        <dbReference type="SAM" id="SignalP"/>
    </source>
</evidence>
<organism evidence="18 19">
    <name type="scientific">Glarea lozoyensis (strain ATCC 20868 / MF5171)</name>
    <dbReference type="NCBI Taxonomy" id="1116229"/>
    <lineage>
        <taxon>Eukaryota</taxon>
        <taxon>Fungi</taxon>
        <taxon>Dikarya</taxon>
        <taxon>Ascomycota</taxon>
        <taxon>Pezizomycotina</taxon>
        <taxon>Leotiomycetes</taxon>
        <taxon>Helotiales</taxon>
        <taxon>Helotiaceae</taxon>
        <taxon>Glarea</taxon>
    </lineage>
</organism>
<evidence type="ECO:0000256" key="12">
    <source>
        <dbReference type="ARBA" id="ARBA00023180"/>
    </source>
</evidence>
<feature type="domain" description="Peptidase S9 prolyl oligopeptidase catalytic" evidence="16">
    <location>
        <begin position="564"/>
        <end position="760"/>
    </location>
</feature>
<feature type="signal peptide" evidence="15">
    <location>
        <begin position="1"/>
        <end position="19"/>
    </location>
</feature>
<keyword evidence="8 15" id="KW-0732">Signal</keyword>
<comment type="catalytic activity">
    <reaction evidence="1">
        <text>Release of an N-terminal dipeptide, Xaa-Yaa-|-Zaa-, from a polypeptide, preferentially when Yaa is Pro, provided Zaa is neither Pro nor hydroxyproline.</text>
        <dbReference type="EC" id="3.4.14.5"/>
    </reaction>
</comment>
<dbReference type="GO" id="GO:0004177">
    <property type="term" value="F:aminopeptidase activity"/>
    <property type="evidence" value="ECO:0007669"/>
    <property type="project" value="UniProtKB-KW"/>
</dbReference>
<dbReference type="FunFam" id="3.40.50.1820:FF:000003">
    <property type="entry name" value="Dipeptidyl peptidase 4"/>
    <property type="match status" value="1"/>
</dbReference>
<evidence type="ECO:0000256" key="9">
    <source>
        <dbReference type="ARBA" id="ARBA00022801"/>
    </source>
</evidence>
<evidence type="ECO:0000259" key="16">
    <source>
        <dbReference type="Pfam" id="PF00326"/>
    </source>
</evidence>
<dbReference type="GO" id="GO:0006508">
    <property type="term" value="P:proteolysis"/>
    <property type="evidence" value="ECO:0007669"/>
    <property type="project" value="UniProtKB-KW"/>
</dbReference>
<dbReference type="SUPFAM" id="SSF82171">
    <property type="entry name" value="DPP6 N-terminal domain-like"/>
    <property type="match status" value="1"/>
</dbReference>
<feature type="chain" id="PRO_5004507669" description="dipeptidyl-peptidase IV" evidence="15">
    <location>
        <begin position="20"/>
        <end position="786"/>
    </location>
</feature>
<dbReference type="GO" id="GO:0008239">
    <property type="term" value="F:dipeptidyl-peptidase activity"/>
    <property type="evidence" value="ECO:0007669"/>
    <property type="project" value="UniProtKB-EC"/>
</dbReference>
<dbReference type="InterPro" id="IPR029058">
    <property type="entry name" value="AB_hydrolase_fold"/>
</dbReference>
<evidence type="ECO:0000256" key="10">
    <source>
        <dbReference type="ARBA" id="ARBA00022825"/>
    </source>
</evidence>
<comment type="function">
    <text evidence="14">Extracellular dipeptidyl-peptidase which removes N-terminal dipeptides sequentially from polypeptides having unsubstituted N-termini provided that the penultimate residue is proline. Contributes to pathogenicity.</text>
</comment>
<sequence>MRGFQIGSVAFALFSLALSTPLAKRQGGSKLVTFADAFGGQFGVRRTTLQWTSQGEDGSYIDVDSSTGDLVIANIVTGNSSTFVKASDVAPEAQGPDDYSIQPSGDHVLYTTNYKKQYRHSFFADYFVYNVASKTTVPLAADQSGDIQYAGWSPVGNTIAYVRGNNLFIWVNGTTTQITKDGGPDVFNAVPDWVYEEEIFGDYKTLWFSPDGEQIAFLRFDETGVPTYSIPYYMAGKTVAPPYPEFLDLRYPKVGETNPTATIHLLSLSDLAAGPKKIEYQSFAADDLIIGEVAWVTDDHSNLIFKTYNRVQDQEKLLLVDTATGAAKVVRERSEETGWIENNMAITYVGNGTYLDLSDTSGYLHIYLYEIGASTPTAVTSGKWEVTTILNVDAERRKVYYQSTERDSTERHIYSVNFDGTGKKALVNDKVEGYWTASFSAGGGYYILSYNGPNLPNQKLYASNPGNSTNSTVAVRGNVPIKTINDNAALAAKLAQYTLPKVSWSTINHPDGYSFNVMERLPAKFDPSKKYPVIFDPYGGPNAQQTAKTFRQVDFRAYLASDPELEYIVLSVDNRGTGFKGREFRNPVTQQLGKLEAQDQVYAAKEWAKKSYVDAEHIAIMGWSYGGYLAAKVVETNTDAFSFAIITAPVSDWRFYDSMYTERYMKNITNSDGTNGTASYYETSVHDATGFKAIRGGFLIQHGTGDDNVHFQHSAVLVDTLTRGGVGPMKMNTQWFTDSDHSINFHGATALVYKQMAKYLWLEKNRKAGESVHQFSKRGLEMPGLE</sequence>
<keyword evidence="19" id="KW-1185">Reference proteome</keyword>
<dbReference type="EC" id="3.4.14.5" evidence="4"/>
<keyword evidence="10" id="KW-0720">Serine protease</keyword>
<dbReference type="SUPFAM" id="SSF53474">
    <property type="entry name" value="alpha/beta-Hydrolases"/>
    <property type="match status" value="1"/>
</dbReference>
<comment type="similarity">
    <text evidence="3">Belongs to the peptidase S9B family.</text>
</comment>
<keyword evidence="5" id="KW-0031">Aminopeptidase</keyword>
<dbReference type="AlphaFoldDB" id="S3CUN5"/>
<dbReference type="KEGG" id="glz:GLAREA_12845"/>
<dbReference type="Gene3D" id="3.40.50.1820">
    <property type="entry name" value="alpha/beta hydrolase"/>
    <property type="match status" value="1"/>
</dbReference>
<evidence type="ECO:0000313" key="19">
    <source>
        <dbReference type="Proteomes" id="UP000016922"/>
    </source>
</evidence>
<dbReference type="OrthoDB" id="16520at2759"/>
<dbReference type="GeneID" id="19471885"/>
<dbReference type="GO" id="GO:0005886">
    <property type="term" value="C:plasma membrane"/>
    <property type="evidence" value="ECO:0007669"/>
    <property type="project" value="TreeGrafter"/>
</dbReference>
<dbReference type="Gene3D" id="2.140.10.30">
    <property type="entry name" value="Dipeptidylpeptidase IV, N-terminal domain"/>
    <property type="match status" value="1"/>
</dbReference>
<reference evidence="18 19" key="1">
    <citation type="journal article" date="2013" name="BMC Genomics">
        <title>Genomics-driven discovery of the pneumocandin biosynthetic gene cluster in the fungus Glarea lozoyensis.</title>
        <authorList>
            <person name="Chen L."/>
            <person name="Yue Q."/>
            <person name="Zhang X."/>
            <person name="Xiang M."/>
            <person name="Wang C."/>
            <person name="Li S."/>
            <person name="Che Y."/>
            <person name="Ortiz-Lopez F.J."/>
            <person name="Bills G.F."/>
            <person name="Liu X."/>
            <person name="An Z."/>
        </authorList>
    </citation>
    <scope>NUCLEOTIDE SEQUENCE [LARGE SCALE GENOMIC DNA]</scope>
    <source>
        <strain evidence="19">ATCC 20868 / MF5171</strain>
    </source>
</reference>
<dbReference type="Pfam" id="PF00326">
    <property type="entry name" value="Peptidase_S9"/>
    <property type="match status" value="1"/>
</dbReference>
<dbReference type="eggNOG" id="KOG2100">
    <property type="taxonomic scope" value="Eukaryota"/>
</dbReference>
<dbReference type="PANTHER" id="PTHR11731">
    <property type="entry name" value="PROTEASE FAMILY S9B,C DIPEPTIDYL-PEPTIDASE IV-RELATED"/>
    <property type="match status" value="1"/>
</dbReference>
<dbReference type="GO" id="GO:0005576">
    <property type="term" value="C:extracellular region"/>
    <property type="evidence" value="ECO:0007669"/>
    <property type="project" value="UniProtKB-SubCell"/>
</dbReference>
<accession>S3CUN5</accession>
<dbReference type="PROSITE" id="PS00708">
    <property type="entry name" value="PRO_ENDOPEP_SER"/>
    <property type="match status" value="1"/>
</dbReference>
<dbReference type="GO" id="GO:0004252">
    <property type="term" value="F:serine-type endopeptidase activity"/>
    <property type="evidence" value="ECO:0007669"/>
    <property type="project" value="InterPro"/>
</dbReference>
<dbReference type="PANTHER" id="PTHR11731:SF162">
    <property type="entry name" value="DIPEPTIDYL PEPTIDASE 4-RELATED"/>
    <property type="match status" value="1"/>
</dbReference>
<evidence type="ECO:0000256" key="7">
    <source>
        <dbReference type="ARBA" id="ARBA00022670"/>
    </source>
</evidence>
<evidence type="ECO:0000256" key="8">
    <source>
        <dbReference type="ARBA" id="ARBA00022729"/>
    </source>
</evidence>
<evidence type="ECO:0000256" key="14">
    <source>
        <dbReference type="ARBA" id="ARBA00037607"/>
    </source>
</evidence>
<dbReference type="OMA" id="YTSTEHH"/>
<comment type="subcellular location">
    <subcellularLocation>
        <location evidence="2">Secreted</location>
    </subcellularLocation>
</comment>
<keyword evidence="12" id="KW-0325">Glycoprotein</keyword>
<evidence type="ECO:0000256" key="3">
    <source>
        <dbReference type="ARBA" id="ARBA00006150"/>
    </source>
</evidence>
<evidence type="ECO:0000256" key="6">
    <source>
        <dbReference type="ARBA" id="ARBA00022525"/>
    </source>
</evidence>
<evidence type="ECO:0000313" key="18">
    <source>
        <dbReference type="EMBL" id="EPE30122.1"/>
    </source>
</evidence>
<dbReference type="InterPro" id="IPR001375">
    <property type="entry name" value="Peptidase_S9_cat"/>
</dbReference>
<dbReference type="EMBL" id="KE145365">
    <property type="protein sequence ID" value="EPE30122.1"/>
    <property type="molecule type" value="Genomic_DNA"/>
</dbReference>
<dbReference type="InterPro" id="IPR050278">
    <property type="entry name" value="Serine_Prot_S9B/DPPIV"/>
</dbReference>